<dbReference type="Gene3D" id="3.40.50.300">
    <property type="entry name" value="P-loop containing nucleotide triphosphate hydrolases"/>
    <property type="match status" value="1"/>
</dbReference>
<evidence type="ECO:0000313" key="14">
    <source>
        <dbReference type="EMBL" id="GHC03294.1"/>
    </source>
</evidence>
<keyword evidence="7 10" id="KW-0067">ATP-binding</keyword>
<comment type="similarity">
    <text evidence="3 10 13">Belongs to the IPP transferase family.</text>
</comment>
<feature type="binding site" evidence="10">
    <location>
        <begin position="17"/>
        <end position="22"/>
    </location>
    <ligand>
        <name>substrate</name>
    </ligand>
</feature>
<keyword evidence="6 10" id="KW-0547">Nucleotide-binding</keyword>
<dbReference type="EMBL" id="BMXG01000011">
    <property type="protein sequence ID" value="GHC03294.1"/>
    <property type="molecule type" value="Genomic_DNA"/>
</dbReference>
<evidence type="ECO:0000256" key="4">
    <source>
        <dbReference type="ARBA" id="ARBA00022679"/>
    </source>
</evidence>
<evidence type="ECO:0000256" key="13">
    <source>
        <dbReference type="RuleBase" id="RU003785"/>
    </source>
</evidence>
<evidence type="ECO:0000256" key="11">
    <source>
        <dbReference type="RuleBase" id="RU003783"/>
    </source>
</evidence>
<dbReference type="GO" id="GO:0052381">
    <property type="term" value="F:tRNA dimethylallyltransferase activity"/>
    <property type="evidence" value="ECO:0007669"/>
    <property type="project" value="UniProtKB-UniRule"/>
</dbReference>
<comment type="catalytic activity">
    <reaction evidence="9 10 11">
        <text>adenosine(37) in tRNA + dimethylallyl diphosphate = N(6)-dimethylallyladenosine(37) in tRNA + diphosphate</text>
        <dbReference type="Rhea" id="RHEA:26482"/>
        <dbReference type="Rhea" id="RHEA-COMP:10162"/>
        <dbReference type="Rhea" id="RHEA-COMP:10375"/>
        <dbReference type="ChEBI" id="CHEBI:33019"/>
        <dbReference type="ChEBI" id="CHEBI:57623"/>
        <dbReference type="ChEBI" id="CHEBI:74411"/>
        <dbReference type="ChEBI" id="CHEBI:74415"/>
        <dbReference type="EC" id="2.5.1.75"/>
    </reaction>
</comment>
<feature type="site" description="Interaction with substrate tRNA" evidence="10">
    <location>
        <position position="128"/>
    </location>
</feature>
<sequence>MHIGPVSHIINILAGPTAVGKTALALEWATAHGAEIVNADALLFYRGMDIGTAKPSPEELARVPHWLINIRPVHQSYSIKEYVTDAQAAVADIIRRDKKVLIVGGSGFYLRSYFAPVVDDLEPSPTIRAEVQQLEAQGGLTAMLDRLDTLNPEGTRQLDRNNPRRVARALERCLISGQTLAALETDFAAKPGPFDAYVKRSVLLLRGNDDLHARVTARTKGMLDAGLVDEVRRLKSWLEENPAAGSSIGYRETLAWLDAGEAQHDELSEAIQLSTRRLIAKQRKWFRNQFTPDLIIEGDADASALTVFQ</sequence>
<dbReference type="GO" id="GO:0006400">
    <property type="term" value="P:tRNA modification"/>
    <property type="evidence" value="ECO:0007669"/>
    <property type="project" value="TreeGrafter"/>
</dbReference>
<keyword evidence="5 10" id="KW-0819">tRNA processing</keyword>
<gene>
    <name evidence="10 14" type="primary">miaA</name>
    <name evidence="14" type="ORF">GCM10007047_19830</name>
</gene>
<dbReference type="PANTHER" id="PTHR11088:SF60">
    <property type="entry name" value="TRNA DIMETHYLALLYLTRANSFERASE"/>
    <property type="match status" value="1"/>
</dbReference>
<evidence type="ECO:0000256" key="2">
    <source>
        <dbReference type="ARBA" id="ARBA00003213"/>
    </source>
</evidence>
<evidence type="ECO:0000313" key="15">
    <source>
        <dbReference type="Proteomes" id="UP000642829"/>
    </source>
</evidence>
<keyword evidence="4 10" id="KW-0808">Transferase</keyword>
<dbReference type="InterPro" id="IPR039657">
    <property type="entry name" value="Dimethylallyltransferase"/>
</dbReference>
<feature type="binding site" evidence="10">
    <location>
        <begin position="15"/>
        <end position="22"/>
    </location>
    <ligand>
        <name>ATP</name>
        <dbReference type="ChEBI" id="CHEBI:30616"/>
    </ligand>
</feature>
<evidence type="ECO:0000256" key="10">
    <source>
        <dbReference type="HAMAP-Rule" id="MF_00185"/>
    </source>
</evidence>
<name>A0A8J3DIG8_9BACT</name>
<dbReference type="AlphaFoldDB" id="A0A8J3DIG8"/>
<dbReference type="Pfam" id="PF01715">
    <property type="entry name" value="IPPT"/>
    <property type="match status" value="1"/>
</dbReference>
<dbReference type="Proteomes" id="UP000642829">
    <property type="component" value="Unassembled WGS sequence"/>
</dbReference>
<comment type="cofactor">
    <cofactor evidence="1 10">
        <name>Mg(2+)</name>
        <dbReference type="ChEBI" id="CHEBI:18420"/>
    </cofactor>
</comment>
<protein>
    <recommendedName>
        <fullName evidence="10">tRNA dimethylallyltransferase</fullName>
        <ecNumber evidence="10">2.5.1.75</ecNumber>
    </recommendedName>
    <alternativeName>
        <fullName evidence="10">Dimethylallyl diphosphate:tRNA dimethylallyltransferase</fullName>
        <shortName evidence="10">DMAPP:tRNA dimethylallyltransferase</shortName>
        <shortName evidence="10">DMATase</shortName>
    </alternativeName>
    <alternativeName>
        <fullName evidence="10">Isopentenyl-diphosphate:tRNA isopentenyltransferase</fullName>
        <shortName evidence="10">IPP transferase</shortName>
        <shortName evidence="10">IPPT</shortName>
        <shortName evidence="10">IPTase</shortName>
    </alternativeName>
</protein>
<keyword evidence="15" id="KW-1185">Reference proteome</keyword>
<evidence type="ECO:0000256" key="5">
    <source>
        <dbReference type="ARBA" id="ARBA00022694"/>
    </source>
</evidence>
<evidence type="ECO:0000256" key="9">
    <source>
        <dbReference type="ARBA" id="ARBA00049563"/>
    </source>
</evidence>
<reference evidence="14" key="1">
    <citation type="journal article" date="2014" name="Int. J. Syst. Evol. Microbiol.">
        <title>Complete genome sequence of Corynebacterium casei LMG S-19264T (=DSM 44701T), isolated from a smear-ripened cheese.</title>
        <authorList>
            <consortium name="US DOE Joint Genome Institute (JGI-PGF)"/>
            <person name="Walter F."/>
            <person name="Albersmeier A."/>
            <person name="Kalinowski J."/>
            <person name="Ruckert C."/>
        </authorList>
    </citation>
    <scope>NUCLEOTIDE SEQUENCE</scope>
    <source>
        <strain evidence="14">KCTC 12870</strain>
    </source>
</reference>
<dbReference type="InterPro" id="IPR027417">
    <property type="entry name" value="P-loop_NTPase"/>
</dbReference>
<evidence type="ECO:0000256" key="6">
    <source>
        <dbReference type="ARBA" id="ARBA00022741"/>
    </source>
</evidence>
<evidence type="ECO:0000256" key="1">
    <source>
        <dbReference type="ARBA" id="ARBA00001946"/>
    </source>
</evidence>
<dbReference type="InterPro" id="IPR018022">
    <property type="entry name" value="IPT"/>
</dbReference>
<dbReference type="SUPFAM" id="SSF52540">
    <property type="entry name" value="P-loop containing nucleoside triphosphate hydrolases"/>
    <property type="match status" value="1"/>
</dbReference>
<dbReference type="PANTHER" id="PTHR11088">
    <property type="entry name" value="TRNA DIMETHYLALLYLTRANSFERASE"/>
    <property type="match status" value="1"/>
</dbReference>
<dbReference type="EC" id="2.5.1.75" evidence="10"/>
<reference evidence="14" key="2">
    <citation type="submission" date="2020-09" db="EMBL/GenBank/DDBJ databases">
        <authorList>
            <person name="Sun Q."/>
            <person name="Kim S."/>
        </authorList>
    </citation>
    <scope>NUCLEOTIDE SEQUENCE</scope>
    <source>
        <strain evidence="14">KCTC 12870</strain>
    </source>
</reference>
<feature type="site" description="Interaction with substrate tRNA" evidence="10">
    <location>
        <position position="106"/>
    </location>
</feature>
<evidence type="ECO:0000256" key="7">
    <source>
        <dbReference type="ARBA" id="ARBA00022840"/>
    </source>
</evidence>
<evidence type="ECO:0000256" key="8">
    <source>
        <dbReference type="ARBA" id="ARBA00022842"/>
    </source>
</evidence>
<keyword evidence="8 10" id="KW-0460">Magnesium</keyword>
<organism evidence="14 15">
    <name type="scientific">Cerasicoccus arenae</name>
    <dbReference type="NCBI Taxonomy" id="424488"/>
    <lineage>
        <taxon>Bacteria</taxon>
        <taxon>Pseudomonadati</taxon>
        <taxon>Verrucomicrobiota</taxon>
        <taxon>Opitutia</taxon>
        <taxon>Puniceicoccales</taxon>
        <taxon>Cerasicoccaceae</taxon>
        <taxon>Cerasicoccus</taxon>
    </lineage>
</organism>
<comment type="subunit">
    <text evidence="10">Monomer.</text>
</comment>
<evidence type="ECO:0000256" key="3">
    <source>
        <dbReference type="ARBA" id="ARBA00005842"/>
    </source>
</evidence>
<comment type="caution">
    <text evidence="10">Lacks conserved residue(s) required for the propagation of feature annotation.</text>
</comment>
<comment type="caution">
    <text evidence="14">The sequence shown here is derived from an EMBL/GenBank/DDBJ whole genome shotgun (WGS) entry which is preliminary data.</text>
</comment>
<dbReference type="Gene3D" id="1.10.20.140">
    <property type="match status" value="1"/>
</dbReference>
<dbReference type="NCBIfam" id="TIGR00174">
    <property type="entry name" value="miaA"/>
    <property type="match status" value="1"/>
</dbReference>
<comment type="function">
    <text evidence="2 10 12">Catalyzes the transfer of a dimethylallyl group onto the adenine at position 37 in tRNAs that read codons beginning with uridine, leading to the formation of N6-(dimethylallyl)adenosine (i(6)A).</text>
</comment>
<accession>A0A8J3DIG8</accession>
<dbReference type="HAMAP" id="MF_00185">
    <property type="entry name" value="IPP_trans"/>
    <property type="match status" value="1"/>
</dbReference>
<proteinExistence type="inferred from homology"/>
<evidence type="ECO:0000256" key="12">
    <source>
        <dbReference type="RuleBase" id="RU003784"/>
    </source>
</evidence>
<dbReference type="GO" id="GO:0005524">
    <property type="term" value="F:ATP binding"/>
    <property type="evidence" value="ECO:0007669"/>
    <property type="project" value="UniProtKB-UniRule"/>
</dbReference>